<organism evidence="1">
    <name type="scientific">marine sediment metagenome</name>
    <dbReference type="NCBI Taxonomy" id="412755"/>
    <lineage>
        <taxon>unclassified sequences</taxon>
        <taxon>metagenomes</taxon>
        <taxon>ecological metagenomes</taxon>
    </lineage>
</organism>
<reference evidence="1" key="1">
    <citation type="journal article" date="2014" name="Front. Microbiol.">
        <title>High frequency of phylogenetically diverse reductive dehalogenase-homologous genes in deep subseafloor sedimentary metagenomes.</title>
        <authorList>
            <person name="Kawai M."/>
            <person name="Futagami T."/>
            <person name="Toyoda A."/>
            <person name="Takaki Y."/>
            <person name="Nishi S."/>
            <person name="Hori S."/>
            <person name="Arai W."/>
            <person name="Tsubouchi T."/>
            <person name="Morono Y."/>
            <person name="Uchiyama I."/>
            <person name="Ito T."/>
            <person name="Fujiyama A."/>
            <person name="Inagaki F."/>
            <person name="Takami H."/>
        </authorList>
    </citation>
    <scope>NUCLEOTIDE SEQUENCE</scope>
    <source>
        <strain evidence="1">Expedition CK06-06</strain>
    </source>
</reference>
<protein>
    <submittedName>
        <fullName evidence="1">Uncharacterized protein</fullName>
    </submittedName>
</protein>
<proteinExistence type="predicted"/>
<dbReference type="EMBL" id="BARS01004628">
    <property type="protein sequence ID" value="GAF81138.1"/>
    <property type="molecule type" value="Genomic_DNA"/>
</dbReference>
<accession>X0SJ79</accession>
<sequence length="154" mass="17786">MNEKDLFPDYQPKLTPDTFRDYIKNPDSKVIQIIDEIGQPTAENLNEVLRLFNIYKTESEKNPGCSQPSNIVLGADPDQYFPSEEEILVSELGKMIKSIIETNLKEKIDDVKKEEGKSSQTLTFNEIYYRHLDVMGSGRFFYAEKKELETVILL</sequence>
<name>X0SJ79_9ZZZZ</name>
<dbReference type="AlphaFoldDB" id="X0SJ79"/>
<comment type="caution">
    <text evidence="1">The sequence shown here is derived from an EMBL/GenBank/DDBJ whole genome shotgun (WGS) entry which is preliminary data.</text>
</comment>
<evidence type="ECO:0000313" key="1">
    <source>
        <dbReference type="EMBL" id="GAF81138.1"/>
    </source>
</evidence>
<gene>
    <name evidence="1" type="ORF">S01H1_09047</name>
</gene>